<evidence type="ECO:0000313" key="1">
    <source>
        <dbReference type="EMBL" id="DAD18260.1"/>
    </source>
</evidence>
<dbReference type="EMBL" id="DUZY01000001">
    <property type="protein sequence ID" value="DAD18260.1"/>
    <property type="molecule type" value="Genomic_DNA"/>
</dbReference>
<protein>
    <submittedName>
        <fullName evidence="1">Uncharacterized protein</fullName>
    </submittedName>
</protein>
<proteinExistence type="predicted"/>
<gene>
    <name evidence="1" type="ORF">HUJ06_019723</name>
</gene>
<organism evidence="1 2">
    <name type="scientific">Nelumbo nucifera</name>
    <name type="common">Sacred lotus</name>
    <dbReference type="NCBI Taxonomy" id="4432"/>
    <lineage>
        <taxon>Eukaryota</taxon>
        <taxon>Viridiplantae</taxon>
        <taxon>Streptophyta</taxon>
        <taxon>Embryophyta</taxon>
        <taxon>Tracheophyta</taxon>
        <taxon>Spermatophyta</taxon>
        <taxon>Magnoliopsida</taxon>
        <taxon>Proteales</taxon>
        <taxon>Nelumbonaceae</taxon>
        <taxon>Nelumbo</taxon>
    </lineage>
</organism>
<name>A0A822XD69_NELNU</name>
<dbReference type="Proteomes" id="UP000607653">
    <property type="component" value="Unassembled WGS sequence"/>
</dbReference>
<accession>A0A822XD69</accession>
<reference evidence="1 2" key="1">
    <citation type="journal article" date="2020" name="Mol. Biol. Evol.">
        <title>Distinct Expression and Methylation Patterns for Genes with Different Fates following a Single Whole-Genome Duplication in Flowering Plants.</title>
        <authorList>
            <person name="Shi T."/>
            <person name="Rahmani R.S."/>
            <person name="Gugger P.F."/>
            <person name="Wang M."/>
            <person name="Li H."/>
            <person name="Zhang Y."/>
            <person name="Li Z."/>
            <person name="Wang Q."/>
            <person name="Van de Peer Y."/>
            <person name="Marchal K."/>
            <person name="Chen J."/>
        </authorList>
    </citation>
    <scope>NUCLEOTIDE SEQUENCE [LARGE SCALE GENOMIC DNA]</scope>
    <source>
        <tissue evidence="1">Leaf</tissue>
    </source>
</reference>
<sequence>MVNSIGPVLSIMLKKLKSIFQYFLLCRCLKCISYIHVLHSLSRSLSLREMMR</sequence>
<keyword evidence="2" id="KW-1185">Reference proteome</keyword>
<evidence type="ECO:0000313" key="2">
    <source>
        <dbReference type="Proteomes" id="UP000607653"/>
    </source>
</evidence>
<comment type="caution">
    <text evidence="1">The sequence shown here is derived from an EMBL/GenBank/DDBJ whole genome shotgun (WGS) entry which is preliminary data.</text>
</comment>
<dbReference type="AlphaFoldDB" id="A0A822XD69"/>